<feature type="transmembrane region" description="Helical" evidence="1">
    <location>
        <begin position="157"/>
        <end position="177"/>
    </location>
</feature>
<dbReference type="Gene3D" id="3.30.70.270">
    <property type="match status" value="1"/>
</dbReference>
<evidence type="ECO:0000256" key="1">
    <source>
        <dbReference type="SAM" id="Phobius"/>
    </source>
</evidence>
<evidence type="ECO:0000313" key="7">
    <source>
        <dbReference type="Proteomes" id="UP001479520"/>
    </source>
</evidence>
<dbReference type="InterPro" id="IPR035965">
    <property type="entry name" value="PAS-like_dom_sf"/>
</dbReference>
<dbReference type="InterPro" id="IPR003660">
    <property type="entry name" value="HAMP_dom"/>
</dbReference>
<name>A0ABZ2XJG8_9RHOO</name>
<dbReference type="RefSeq" id="WP_341744339.1">
    <property type="nucleotide sequence ID" value="NZ_CP151406.1"/>
</dbReference>
<feature type="domain" description="EAL" evidence="3">
    <location>
        <begin position="536"/>
        <end position="789"/>
    </location>
</feature>
<dbReference type="SMART" id="SM00267">
    <property type="entry name" value="GGDEF"/>
    <property type="match status" value="1"/>
</dbReference>
<accession>A0ABZ2XJG8</accession>
<proteinExistence type="predicted"/>
<dbReference type="Pfam" id="PF00563">
    <property type="entry name" value="EAL"/>
    <property type="match status" value="1"/>
</dbReference>
<organism evidence="6 7">
    <name type="scientific">Azonexus hydrophilus</name>
    <dbReference type="NCBI Taxonomy" id="418702"/>
    <lineage>
        <taxon>Bacteria</taxon>
        <taxon>Pseudomonadati</taxon>
        <taxon>Pseudomonadota</taxon>
        <taxon>Betaproteobacteria</taxon>
        <taxon>Rhodocyclales</taxon>
        <taxon>Azonexaceae</taxon>
        <taxon>Azonexus</taxon>
    </lineage>
</organism>
<keyword evidence="1" id="KW-0472">Membrane</keyword>
<dbReference type="Proteomes" id="UP001479520">
    <property type="component" value="Chromosome"/>
</dbReference>
<dbReference type="InterPro" id="IPR013767">
    <property type="entry name" value="PAS_fold"/>
</dbReference>
<evidence type="ECO:0000259" key="5">
    <source>
        <dbReference type="PROSITE" id="PS50887"/>
    </source>
</evidence>
<dbReference type="PROSITE" id="PS50885">
    <property type="entry name" value="HAMP"/>
    <property type="match status" value="1"/>
</dbReference>
<dbReference type="InterPro" id="IPR001633">
    <property type="entry name" value="EAL_dom"/>
</dbReference>
<protein>
    <submittedName>
        <fullName evidence="6">EAL domain-containing protein</fullName>
    </submittedName>
</protein>
<dbReference type="Gene3D" id="3.30.450.20">
    <property type="entry name" value="PAS domain"/>
    <property type="match status" value="1"/>
</dbReference>
<dbReference type="SMART" id="SM00052">
    <property type="entry name" value="EAL"/>
    <property type="match status" value="1"/>
</dbReference>
<reference evidence="6 7" key="1">
    <citation type="submission" date="2024-04" db="EMBL/GenBank/DDBJ databases">
        <title>Dissimilatory iodate-reducing microorganisms contribute to the enrichment of iodine in groundwater.</title>
        <authorList>
            <person name="Jiang Z."/>
        </authorList>
    </citation>
    <scope>NUCLEOTIDE SEQUENCE [LARGE SCALE GENOMIC DNA]</scope>
    <source>
        <strain evidence="6 7">NCP973</strain>
    </source>
</reference>
<dbReference type="CDD" id="cd00130">
    <property type="entry name" value="PAS"/>
    <property type="match status" value="1"/>
</dbReference>
<dbReference type="SUPFAM" id="SSF55785">
    <property type="entry name" value="PYP-like sensor domain (PAS domain)"/>
    <property type="match status" value="1"/>
</dbReference>
<dbReference type="SUPFAM" id="SSF55073">
    <property type="entry name" value="Nucleotide cyclase"/>
    <property type="match status" value="1"/>
</dbReference>
<dbReference type="InterPro" id="IPR029787">
    <property type="entry name" value="Nucleotide_cyclase"/>
</dbReference>
<dbReference type="PROSITE" id="PS50112">
    <property type="entry name" value="PAS"/>
    <property type="match status" value="1"/>
</dbReference>
<dbReference type="InterPro" id="IPR000160">
    <property type="entry name" value="GGDEF_dom"/>
</dbReference>
<keyword evidence="1" id="KW-1133">Transmembrane helix</keyword>
<evidence type="ECO:0000259" key="2">
    <source>
        <dbReference type="PROSITE" id="PS50112"/>
    </source>
</evidence>
<dbReference type="CDD" id="cd01948">
    <property type="entry name" value="EAL"/>
    <property type="match status" value="1"/>
</dbReference>
<feature type="domain" description="PAS" evidence="2">
    <location>
        <begin position="240"/>
        <end position="281"/>
    </location>
</feature>
<feature type="domain" description="HAMP" evidence="4">
    <location>
        <begin position="174"/>
        <end position="228"/>
    </location>
</feature>
<dbReference type="PROSITE" id="PS50883">
    <property type="entry name" value="EAL"/>
    <property type="match status" value="1"/>
</dbReference>
<dbReference type="InterPro" id="IPR052155">
    <property type="entry name" value="Biofilm_reg_signaling"/>
</dbReference>
<dbReference type="Pfam" id="PF00989">
    <property type="entry name" value="PAS"/>
    <property type="match status" value="1"/>
</dbReference>
<dbReference type="InterPro" id="IPR043128">
    <property type="entry name" value="Rev_trsase/Diguanyl_cyclase"/>
</dbReference>
<evidence type="ECO:0000313" key="6">
    <source>
        <dbReference type="EMBL" id="WZJ22751.1"/>
    </source>
</evidence>
<keyword evidence="1" id="KW-0812">Transmembrane</keyword>
<evidence type="ECO:0000259" key="3">
    <source>
        <dbReference type="PROSITE" id="PS50883"/>
    </source>
</evidence>
<feature type="transmembrane region" description="Helical" evidence="1">
    <location>
        <begin position="12"/>
        <end position="32"/>
    </location>
</feature>
<dbReference type="Gene3D" id="3.20.20.450">
    <property type="entry name" value="EAL domain"/>
    <property type="match status" value="1"/>
</dbReference>
<dbReference type="NCBIfam" id="TIGR00229">
    <property type="entry name" value="sensory_box"/>
    <property type="match status" value="1"/>
</dbReference>
<evidence type="ECO:0000259" key="4">
    <source>
        <dbReference type="PROSITE" id="PS50885"/>
    </source>
</evidence>
<dbReference type="PANTHER" id="PTHR44757">
    <property type="entry name" value="DIGUANYLATE CYCLASE DGCP"/>
    <property type="match status" value="1"/>
</dbReference>
<keyword evidence="7" id="KW-1185">Reference proteome</keyword>
<feature type="domain" description="GGDEF" evidence="5">
    <location>
        <begin position="394"/>
        <end position="527"/>
    </location>
</feature>
<dbReference type="InterPro" id="IPR000014">
    <property type="entry name" value="PAS"/>
</dbReference>
<dbReference type="NCBIfam" id="TIGR00254">
    <property type="entry name" value="GGDEF"/>
    <property type="match status" value="1"/>
</dbReference>
<dbReference type="Pfam" id="PF00990">
    <property type="entry name" value="GGDEF"/>
    <property type="match status" value="1"/>
</dbReference>
<dbReference type="InterPro" id="IPR035919">
    <property type="entry name" value="EAL_sf"/>
</dbReference>
<dbReference type="PROSITE" id="PS50887">
    <property type="entry name" value="GGDEF"/>
    <property type="match status" value="1"/>
</dbReference>
<dbReference type="CDD" id="cd01949">
    <property type="entry name" value="GGDEF"/>
    <property type="match status" value="1"/>
</dbReference>
<dbReference type="EMBL" id="CP151406">
    <property type="protein sequence ID" value="WZJ22751.1"/>
    <property type="molecule type" value="Genomic_DNA"/>
</dbReference>
<gene>
    <name evidence="6" type="ORF">AADV58_06320</name>
</gene>
<dbReference type="SUPFAM" id="SSF141868">
    <property type="entry name" value="EAL domain-like"/>
    <property type="match status" value="1"/>
</dbReference>
<sequence length="799" mass="87855">MKTAFVRDGILLRSILVTILAFCLVGVVTVAYTMQSARAQAEAQSRERIEQLLDTVQSTLQVAGFVKDRELAREVAQGLLSNPVVLRVTIRENGNLLADLARRSQPPSGEIQADNLVRDIHSPFVGGEVIGEIRLTPDPDVIERHIRTEVIDRTWQLVWQLALISGVMVVTLLAFVIHPISAISRELHRMSPTAGDRLKIPPGHAKTEIGRLVTDVNALAGDLVRALDEEHALRLQQELDEQKYHAIFENAESGIFLVRRNGRVASWNPALARLLGIARADKFTGELLLLDLPWSEPTAIGMLIERVFVTGEAAERDLMLQRQDRTHFWLNIMLSPVGDDLLQGVAHDVSALKEAEAEARRQAMTDPLTGLANRASLEHLLGTRIRQHFQQATPCFTLLHVDLDKFRQITEGIGVPAGDEILRVVAARLGAQVKGNDTLARLSGDIFAVVLQNLGDDETIGKVVERLMLSLRQPYLLDGSPIQLTASIGITLFPHDATDAPSLLRNAELACDKAKNAGGNQPAFFAPNLAEAAEQRRHLENDLRLAVAGGQFELYCQPIADLASRRVTGAEGLIRWRHPERGLVPPDRFIPIAEQTGLINEIGLWVIETACRQLADWRAAGIPCYLSVNVSGRQIPNGLPPAAIAEAMQRHGVSPASLVLEITEGVLLNNIAEAQAWLQAIKQLGLRVYLDDFGTGYSSLSYLKRFPLDTLKIDRSFVQDMQVGNSEYSLVEAIVAMARSLGLKVVAEGVETTEQLGMLARMGCHHAQGYHLARPLPPAEFSEALQEIDRRLAQTEPVS</sequence>
<dbReference type="PANTHER" id="PTHR44757:SF2">
    <property type="entry name" value="BIOFILM ARCHITECTURE MAINTENANCE PROTEIN MBAA"/>
    <property type="match status" value="1"/>
</dbReference>
<dbReference type="SMART" id="SM00091">
    <property type="entry name" value="PAS"/>
    <property type="match status" value="1"/>
</dbReference>